<dbReference type="InterPro" id="IPR016685">
    <property type="entry name" value="Silence_cplx_Nase-comp_TudorSN"/>
</dbReference>
<reference evidence="9" key="1">
    <citation type="submission" date="2025-08" db="UniProtKB">
        <authorList>
            <consortium name="RefSeq"/>
        </authorList>
    </citation>
    <scope>IDENTIFICATION</scope>
    <source>
        <tissue evidence="9">Whole Larva</tissue>
    </source>
</reference>
<dbReference type="PROSITE" id="PS50304">
    <property type="entry name" value="TUDOR"/>
    <property type="match status" value="1"/>
</dbReference>
<dbReference type="PROSITE" id="PS50830">
    <property type="entry name" value="TNASE_3"/>
    <property type="match status" value="4"/>
</dbReference>
<evidence type="ECO:0000256" key="1">
    <source>
        <dbReference type="ARBA" id="ARBA00004496"/>
    </source>
</evidence>
<dbReference type="PANTHER" id="PTHR12302">
    <property type="entry name" value="EBNA2 BINDING PROTEIN P100"/>
    <property type="match status" value="1"/>
</dbReference>
<dbReference type="RefSeq" id="XP_017771702.1">
    <property type="nucleotide sequence ID" value="XM_017916213.1"/>
</dbReference>
<dbReference type="InterPro" id="IPR047386">
    <property type="entry name" value="Tudor_TDRD11"/>
</dbReference>
<feature type="domain" description="Tudor" evidence="6">
    <location>
        <begin position="726"/>
        <end position="784"/>
    </location>
</feature>
<dbReference type="GeneID" id="108559076"/>
<evidence type="ECO:0000256" key="3">
    <source>
        <dbReference type="ARBA" id="ARBA00022490"/>
    </source>
</evidence>
<dbReference type="Gene3D" id="2.30.30.140">
    <property type="match status" value="1"/>
</dbReference>
<dbReference type="CDD" id="cd00175">
    <property type="entry name" value="SNc"/>
    <property type="match status" value="2"/>
</dbReference>
<gene>
    <name evidence="9" type="primary">LOC108559076</name>
</gene>
<evidence type="ECO:0000256" key="4">
    <source>
        <dbReference type="ARBA" id="ARBA00022737"/>
    </source>
</evidence>
<feature type="domain" description="TNase-like" evidence="7">
    <location>
        <begin position="19"/>
        <end position="159"/>
    </location>
</feature>
<evidence type="ECO:0000256" key="2">
    <source>
        <dbReference type="ARBA" id="ARBA00017230"/>
    </source>
</evidence>
<keyword evidence="8" id="KW-1185">Reference proteome</keyword>
<accession>A0ABM1MAV2</accession>
<feature type="domain" description="TNase-like" evidence="7">
    <location>
        <begin position="336"/>
        <end position="491"/>
    </location>
</feature>
<keyword evidence="4" id="KW-0677">Repeat</keyword>
<dbReference type="SMART" id="SM00318">
    <property type="entry name" value="SNc"/>
    <property type="match status" value="5"/>
</dbReference>
<keyword evidence="3 5" id="KW-0963">Cytoplasm</keyword>
<dbReference type="InterPro" id="IPR035437">
    <property type="entry name" value="SNase_OB-fold_sf"/>
</dbReference>
<dbReference type="CDD" id="cd20433">
    <property type="entry name" value="Tudor_TDRD11"/>
    <property type="match status" value="1"/>
</dbReference>
<dbReference type="Pfam" id="PF00567">
    <property type="entry name" value="TUDOR"/>
    <property type="match status" value="1"/>
</dbReference>
<dbReference type="SUPFAM" id="SSF63748">
    <property type="entry name" value="Tudor/PWWP/MBT"/>
    <property type="match status" value="1"/>
</dbReference>
<sequence length="905" mass="101929">MLKVVDGPFAMTTQQNLPPLHRGIVKQVLSGDSVIIRASQGAPPPEKQLIFSGVTAPKLGRRATDGSDETKDEPWAWEAREFLRKKLIGEEVLFRCEKPPNATREYGVVYLGKDLNTAENITESLVSEGFVTVRRTQDNSRLSELEDAAKTAGKGKWGGNNSEHVRDIKWSVDNMRTFIDKQAGKPVKAIIEHVRDGSTVRAFLLPDFNHVTLMISGIRCPGFKLDDKGKPDPNTEVPFAKEARYFVEVRLLQRDVEIVLESVNNNNFVGTILYPKGNIAELLLKEGLARCVDWSIAFMKSGADKLRAAERQAKEGKRKMWKDWQSSSPQLTGKEKEFTATVVEVVNGDALMVKLANNQVKKMFLSSIRPPKEVGRAADEDGKPTPRPKGFRPLYDIPWMFEAREFLRKKLIDKKVHVVIDYIQEARDSFPEKTCATVTIGGVNVAEALVLKGYATVVRYRPDDDQRSSHYDDLLSAETKAIKSQKGIHAKKDIPSHRIIEIDAVKSKQYFSSFQRAERINGIVEFVASGSRMRVFIPKEHCLCTFLLGGINCPRGARPAMGNQPPSEAEPFGEEALAFTKEKCLQKEVTVQVESTDKAGNFIGWLWIDNTNLSVALVQEGLASMHPTADRSKYSRELKNAEDSAKQRKLKKWKDYVEEKEEEEKVEEERTNPDRKVSYEEVVITEITKEGTFFAQNYNLGAKAEALTTKLRQEFQANPPLPGAYTPKRGDICAAKYTVDEEWYRAKVDKVTGSSVTVLYIDYGNMETLNSTRLASIPANCASEKPYATEYSLACVSLPKDVEYADLALKYMREDTMGRKLLLNVEYRVPGVPPCVTLMTEGQEEDIAKNLITDGLLLVEKRRERRLNKLMNEYRAAQDAAKKNHSNIWEYGDITEDDANEFGTR</sequence>
<comment type="subcellular location">
    <subcellularLocation>
        <location evidence="1 5">Cytoplasm</location>
    </subcellularLocation>
</comment>
<evidence type="ECO:0000313" key="9">
    <source>
        <dbReference type="RefSeq" id="XP_017771702.1"/>
    </source>
</evidence>
<evidence type="ECO:0000313" key="8">
    <source>
        <dbReference type="Proteomes" id="UP000695000"/>
    </source>
</evidence>
<dbReference type="SUPFAM" id="SSF50199">
    <property type="entry name" value="Staphylococcal nuclease"/>
    <property type="match status" value="5"/>
</dbReference>
<dbReference type="PANTHER" id="PTHR12302:SF2">
    <property type="entry name" value="STAPHYLOCOCCAL NUCLEASE DOMAIN-CONTAINING PROTEIN 1"/>
    <property type="match status" value="1"/>
</dbReference>
<proteinExistence type="predicted"/>
<feature type="domain" description="TNase-like" evidence="7">
    <location>
        <begin position="518"/>
        <end position="655"/>
    </location>
</feature>
<dbReference type="SMART" id="SM00333">
    <property type="entry name" value="TUDOR"/>
    <property type="match status" value="1"/>
</dbReference>
<dbReference type="Gene3D" id="2.40.50.90">
    <property type="match status" value="5"/>
</dbReference>
<protein>
    <recommendedName>
        <fullName evidence="2">Staphylococcal nuclease domain-containing protein 1</fullName>
    </recommendedName>
</protein>
<evidence type="ECO:0000256" key="5">
    <source>
        <dbReference type="PIRNR" id="PIRNR017179"/>
    </source>
</evidence>
<dbReference type="InterPro" id="IPR016071">
    <property type="entry name" value="Staphylococal_nuclease_OB-fold"/>
</dbReference>
<evidence type="ECO:0000259" key="7">
    <source>
        <dbReference type="PROSITE" id="PS50830"/>
    </source>
</evidence>
<name>A0ABM1MAV2_NICVS</name>
<organism evidence="8 9">
    <name type="scientific">Nicrophorus vespilloides</name>
    <name type="common">Boreal carrion beetle</name>
    <dbReference type="NCBI Taxonomy" id="110193"/>
    <lineage>
        <taxon>Eukaryota</taxon>
        <taxon>Metazoa</taxon>
        <taxon>Ecdysozoa</taxon>
        <taxon>Arthropoda</taxon>
        <taxon>Hexapoda</taxon>
        <taxon>Insecta</taxon>
        <taxon>Pterygota</taxon>
        <taxon>Neoptera</taxon>
        <taxon>Endopterygota</taxon>
        <taxon>Coleoptera</taxon>
        <taxon>Polyphaga</taxon>
        <taxon>Staphyliniformia</taxon>
        <taxon>Silphidae</taxon>
        <taxon>Nicrophorinae</taxon>
        <taxon>Nicrophorus</taxon>
    </lineage>
</organism>
<feature type="domain" description="TNase-like" evidence="7">
    <location>
        <begin position="185"/>
        <end position="323"/>
    </location>
</feature>
<dbReference type="PIRSF" id="PIRSF017179">
    <property type="entry name" value="RISC-Tudor-SN"/>
    <property type="match status" value="1"/>
</dbReference>
<dbReference type="Pfam" id="PF00565">
    <property type="entry name" value="SNase"/>
    <property type="match status" value="4"/>
</dbReference>
<dbReference type="InterPro" id="IPR002999">
    <property type="entry name" value="Tudor"/>
</dbReference>
<evidence type="ECO:0000259" key="6">
    <source>
        <dbReference type="PROSITE" id="PS50304"/>
    </source>
</evidence>
<dbReference type="Proteomes" id="UP000695000">
    <property type="component" value="Unplaced"/>
</dbReference>